<name>A0AAQ1QZ20_9PSED</name>
<dbReference type="PANTHER" id="PTHR43133">
    <property type="entry name" value="RNA POLYMERASE ECF-TYPE SIGMA FACTO"/>
    <property type="match status" value="1"/>
</dbReference>
<dbReference type="InterPro" id="IPR014284">
    <property type="entry name" value="RNA_pol_sigma-70_dom"/>
</dbReference>
<evidence type="ECO:0000256" key="4">
    <source>
        <dbReference type="ARBA" id="ARBA00023163"/>
    </source>
</evidence>
<comment type="similarity">
    <text evidence="1">Belongs to the sigma-70 factor family. ECF subfamily.</text>
</comment>
<dbReference type="Gene3D" id="1.10.10.10">
    <property type="entry name" value="Winged helix-like DNA-binding domain superfamily/Winged helix DNA-binding domain"/>
    <property type="match status" value="1"/>
</dbReference>
<dbReference type="GO" id="GO:0016987">
    <property type="term" value="F:sigma factor activity"/>
    <property type="evidence" value="ECO:0007669"/>
    <property type="project" value="UniProtKB-KW"/>
</dbReference>
<comment type="caution">
    <text evidence="7">The sequence shown here is derived from an EMBL/GenBank/DDBJ whole genome shotgun (WGS) entry which is preliminary data.</text>
</comment>
<evidence type="ECO:0000259" key="5">
    <source>
        <dbReference type="Pfam" id="PF04542"/>
    </source>
</evidence>
<evidence type="ECO:0000259" key="6">
    <source>
        <dbReference type="Pfam" id="PF08281"/>
    </source>
</evidence>
<dbReference type="SUPFAM" id="SSF88659">
    <property type="entry name" value="Sigma3 and sigma4 domains of RNA polymerase sigma factors"/>
    <property type="match status" value="1"/>
</dbReference>
<feature type="domain" description="RNA polymerase sigma-70 region 2" evidence="5">
    <location>
        <begin position="15"/>
        <end position="82"/>
    </location>
</feature>
<dbReference type="AlphaFoldDB" id="A0AAQ1QZ20"/>
<sequence>MSVAELPGQQGLHLLYSDHHGWLKGWLHKRLGNAADAADMAHDVFLRLLLKPASRGFSSPVDARAYLRTMARGMCIDLWRRREVEQAWLDTLAAQPEPFEPSPEFRLLVIETILEVGAVLARLSDKARQAFVMAQIHGLPTREIAASLAVSERMVQKYLAQAMLQLALVDAGLAH</sequence>
<feature type="domain" description="RNA polymerase sigma factor 70 region 4 type 2" evidence="6">
    <location>
        <begin position="115"/>
        <end position="166"/>
    </location>
</feature>
<dbReference type="PANTHER" id="PTHR43133:SF63">
    <property type="entry name" value="RNA POLYMERASE SIGMA FACTOR FECI-RELATED"/>
    <property type="match status" value="1"/>
</dbReference>
<dbReference type="InterPro" id="IPR013325">
    <property type="entry name" value="RNA_pol_sigma_r2"/>
</dbReference>
<keyword evidence="8" id="KW-1185">Reference proteome</keyword>
<keyword evidence="3" id="KW-0731">Sigma factor</keyword>
<dbReference type="Pfam" id="PF04542">
    <property type="entry name" value="Sigma70_r2"/>
    <property type="match status" value="1"/>
</dbReference>
<keyword evidence="2" id="KW-0805">Transcription regulation</keyword>
<dbReference type="RefSeq" id="WP_074983758.1">
    <property type="nucleotide sequence ID" value="NZ_BGPP01000007.1"/>
</dbReference>
<dbReference type="InterPro" id="IPR036388">
    <property type="entry name" value="WH-like_DNA-bd_sf"/>
</dbReference>
<evidence type="ECO:0000256" key="2">
    <source>
        <dbReference type="ARBA" id="ARBA00023015"/>
    </source>
</evidence>
<dbReference type="InterPro" id="IPR013324">
    <property type="entry name" value="RNA_pol_sigma_r3/r4-like"/>
</dbReference>
<proteinExistence type="inferred from homology"/>
<reference evidence="7 8" key="1">
    <citation type="submission" date="2016-10" db="EMBL/GenBank/DDBJ databases">
        <authorList>
            <person name="Varghese N."/>
            <person name="Submissions S."/>
        </authorList>
    </citation>
    <scope>NUCLEOTIDE SEQUENCE [LARGE SCALE GENOMIC DNA]</scope>
    <source>
        <strain evidence="7 8">LMG 18378</strain>
    </source>
</reference>
<protein>
    <submittedName>
        <fullName evidence="7">RNA polymerase sigma-70 factor, ECF subfamily</fullName>
    </submittedName>
</protein>
<dbReference type="Proteomes" id="UP000183385">
    <property type="component" value="Unassembled WGS sequence"/>
</dbReference>
<dbReference type="InterPro" id="IPR007627">
    <property type="entry name" value="RNA_pol_sigma70_r2"/>
</dbReference>
<dbReference type="Pfam" id="PF08281">
    <property type="entry name" value="Sigma70_r4_2"/>
    <property type="match status" value="1"/>
</dbReference>
<dbReference type="GO" id="GO:0003677">
    <property type="term" value="F:DNA binding"/>
    <property type="evidence" value="ECO:0007669"/>
    <property type="project" value="InterPro"/>
</dbReference>
<keyword evidence="4" id="KW-0804">Transcription</keyword>
<dbReference type="Gene3D" id="1.10.1740.10">
    <property type="match status" value="1"/>
</dbReference>
<organism evidence="7 8">
    <name type="scientific">Pseudomonas citronellolis</name>
    <dbReference type="NCBI Taxonomy" id="53408"/>
    <lineage>
        <taxon>Bacteria</taxon>
        <taxon>Pseudomonadati</taxon>
        <taxon>Pseudomonadota</taxon>
        <taxon>Gammaproteobacteria</taxon>
        <taxon>Pseudomonadales</taxon>
        <taxon>Pseudomonadaceae</taxon>
        <taxon>Pseudomonas</taxon>
    </lineage>
</organism>
<evidence type="ECO:0000256" key="1">
    <source>
        <dbReference type="ARBA" id="ARBA00010641"/>
    </source>
</evidence>
<dbReference type="InterPro" id="IPR013249">
    <property type="entry name" value="RNA_pol_sigma70_r4_t2"/>
</dbReference>
<gene>
    <name evidence="7" type="ORF">SAMN05216577_12915</name>
</gene>
<dbReference type="InterPro" id="IPR039425">
    <property type="entry name" value="RNA_pol_sigma-70-like"/>
</dbReference>
<dbReference type="EMBL" id="FOLS01000029">
    <property type="protein sequence ID" value="SFD55986.1"/>
    <property type="molecule type" value="Genomic_DNA"/>
</dbReference>
<evidence type="ECO:0000313" key="7">
    <source>
        <dbReference type="EMBL" id="SFD55986.1"/>
    </source>
</evidence>
<evidence type="ECO:0000256" key="3">
    <source>
        <dbReference type="ARBA" id="ARBA00023082"/>
    </source>
</evidence>
<dbReference type="SUPFAM" id="SSF88946">
    <property type="entry name" value="Sigma2 domain of RNA polymerase sigma factors"/>
    <property type="match status" value="1"/>
</dbReference>
<dbReference type="NCBIfam" id="TIGR02937">
    <property type="entry name" value="sigma70-ECF"/>
    <property type="match status" value="1"/>
</dbReference>
<evidence type="ECO:0000313" key="8">
    <source>
        <dbReference type="Proteomes" id="UP000183385"/>
    </source>
</evidence>
<accession>A0AAQ1QZ20</accession>
<dbReference type="GO" id="GO:0006352">
    <property type="term" value="P:DNA-templated transcription initiation"/>
    <property type="evidence" value="ECO:0007669"/>
    <property type="project" value="InterPro"/>
</dbReference>